<evidence type="ECO:0000313" key="6">
    <source>
        <dbReference type="Proteomes" id="UP000038045"/>
    </source>
</evidence>
<evidence type="ECO:0000256" key="3">
    <source>
        <dbReference type="ARBA" id="ARBA00022801"/>
    </source>
</evidence>
<keyword evidence="3" id="KW-0378">Hydrolase</keyword>
<sequence length="561" mass="64839">MKFFIILIFFIVIIYSRKLEFVRTKYGKLIGKPCESLPDVTEFLGVPFATPPLKNLRFKPPKELKDNYYGENFKAHTPANSCPQEIKNIGFAGYDEWQNKTLKISEDCLQLNIWVPKKKSGGVIVFIFGGSYSLGSPSLPYYKGDALAYITNDIVVNINYRLGVLGFAYYKGYIPGNIGLLDQQMALKWIKENIKGFGGNPKKITLLGHGSGAASAMAHLYSIGSRNLFKKIIPDSGTIKNNWAYQKNFLVQENFKTLASKLKCNIKKPSLMMKCMMKQPASKLIEVSNKIKNKRQSIFKNSFLVVESDDVFFKGNVTDMIIRNNMTKNIPILFIRIPSEAAYFMPIYMGNNQFGCKLDFKKSMDDKANQCLMKKEHFENVVGGVVTFFNLKKEAFKEINALYTKSHSITEYRDKTIRMLTDLIFDCEAIEYARKLSVVMKEIVYFHVFNVRLSNNKWPKWMGVVYGYELLNYFGHSFSYGKQYNQGILDLERRTSYAYIKIISDFINNDTPIKEWKPFDATTMEAFYFNKKFVTENVTTYRTVNTFTCREWVKIIKKYKK</sequence>
<protein>
    <submittedName>
        <fullName evidence="7">Acetylcholinesterase</fullName>
    </submittedName>
</protein>
<comment type="similarity">
    <text evidence="1">Belongs to the type-B carboxylesterase/lipase family.</text>
</comment>
<dbReference type="InterPro" id="IPR050654">
    <property type="entry name" value="AChE-related_enzymes"/>
</dbReference>
<dbReference type="GO" id="GO:0003990">
    <property type="term" value="F:acetylcholinesterase activity"/>
    <property type="evidence" value="ECO:0007669"/>
    <property type="project" value="TreeGrafter"/>
</dbReference>
<dbReference type="WBParaSite" id="PTRK_0001339400.1">
    <property type="protein sequence ID" value="PTRK_0001339400.1"/>
    <property type="gene ID" value="PTRK_0001339400"/>
</dbReference>
<dbReference type="InterPro" id="IPR000997">
    <property type="entry name" value="Cholinesterase"/>
</dbReference>
<dbReference type="ESTHER" id="parti-a0a0n4zxi1">
    <property type="family name" value="Cholinesterase-like"/>
</dbReference>
<organism evidence="6 7">
    <name type="scientific">Parastrongyloides trichosuri</name>
    <name type="common">Possum-specific nematode worm</name>
    <dbReference type="NCBI Taxonomy" id="131310"/>
    <lineage>
        <taxon>Eukaryota</taxon>
        <taxon>Metazoa</taxon>
        <taxon>Ecdysozoa</taxon>
        <taxon>Nematoda</taxon>
        <taxon>Chromadorea</taxon>
        <taxon>Rhabditida</taxon>
        <taxon>Tylenchina</taxon>
        <taxon>Panagrolaimomorpha</taxon>
        <taxon>Strongyloidoidea</taxon>
        <taxon>Strongyloididae</taxon>
        <taxon>Parastrongyloides</taxon>
    </lineage>
</organism>
<evidence type="ECO:0000256" key="2">
    <source>
        <dbReference type="ARBA" id="ARBA00022487"/>
    </source>
</evidence>
<dbReference type="GO" id="GO:0005615">
    <property type="term" value="C:extracellular space"/>
    <property type="evidence" value="ECO:0007669"/>
    <property type="project" value="TreeGrafter"/>
</dbReference>
<dbReference type="InterPro" id="IPR002018">
    <property type="entry name" value="CarbesteraseB"/>
</dbReference>
<accession>A0A0N4ZXI1</accession>
<name>A0A0N4ZXI1_PARTI</name>
<dbReference type="PANTHER" id="PTHR43918:SF15">
    <property type="entry name" value="CARBOXYLIC ESTER HYDROLASE"/>
    <property type="match status" value="1"/>
</dbReference>
<proteinExistence type="inferred from homology"/>
<keyword evidence="2" id="KW-0719">Serine esterase</keyword>
<dbReference type="GO" id="GO:0005886">
    <property type="term" value="C:plasma membrane"/>
    <property type="evidence" value="ECO:0007669"/>
    <property type="project" value="TreeGrafter"/>
</dbReference>
<dbReference type="AlphaFoldDB" id="A0A0N4ZXI1"/>
<dbReference type="Proteomes" id="UP000038045">
    <property type="component" value="Unplaced"/>
</dbReference>
<dbReference type="PANTHER" id="PTHR43918">
    <property type="entry name" value="ACETYLCHOLINESTERASE"/>
    <property type="match status" value="1"/>
</dbReference>
<feature type="domain" description="Carboxylesterase type B" evidence="5">
    <location>
        <begin position="21"/>
        <end position="534"/>
    </location>
</feature>
<dbReference type="Pfam" id="PF00135">
    <property type="entry name" value="COesterase"/>
    <property type="match status" value="1"/>
</dbReference>
<dbReference type="InterPro" id="IPR029058">
    <property type="entry name" value="AB_hydrolase_fold"/>
</dbReference>
<dbReference type="PRINTS" id="PR00878">
    <property type="entry name" value="CHOLNESTRASE"/>
</dbReference>
<evidence type="ECO:0000313" key="7">
    <source>
        <dbReference type="WBParaSite" id="PTRK_0001339400.1"/>
    </source>
</evidence>
<keyword evidence="4" id="KW-1015">Disulfide bond</keyword>
<evidence type="ECO:0000256" key="4">
    <source>
        <dbReference type="ARBA" id="ARBA00023157"/>
    </source>
</evidence>
<evidence type="ECO:0000259" key="5">
    <source>
        <dbReference type="Pfam" id="PF00135"/>
    </source>
</evidence>
<reference evidence="7" key="1">
    <citation type="submission" date="2017-02" db="UniProtKB">
        <authorList>
            <consortium name="WormBaseParasite"/>
        </authorList>
    </citation>
    <scope>IDENTIFICATION</scope>
</reference>
<dbReference type="SUPFAM" id="SSF53474">
    <property type="entry name" value="alpha/beta-Hydrolases"/>
    <property type="match status" value="1"/>
</dbReference>
<keyword evidence="6" id="KW-1185">Reference proteome</keyword>
<dbReference type="STRING" id="131310.A0A0N4ZXI1"/>
<dbReference type="GO" id="GO:0006581">
    <property type="term" value="P:acetylcholine catabolic process"/>
    <property type="evidence" value="ECO:0007669"/>
    <property type="project" value="TreeGrafter"/>
</dbReference>
<dbReference type="Gene3D" id="3.40.50.1820">
    <property type="entry name" value="alpha/beta hydrolase"/>
    <property type="match status" value="1"/>
</dbReference>
<dbReference type="GO" id="GO:0019695">
    <property type="term" value="P:choline metabolic process"/>
    <property type="evidence" value="ECO:0007669"/>
    <property type="project" value="TreeGrafter"/>
</dbReference>
<evidence type="ECO:0000256" key="1">
    <source>
        <dbReference type="ARBA" id="ARBA00005964"/>
    </source>
</evidence>